<dbReference type="PROSITE" id="PS50096">
    <property type="entry name" value="IQ"/>
    <property type="match status" value="1"/>
</dbReference>
<dbReference type="EMBL" id="KK583378">
    <property type="protein sequence ID" value="KDO19003.1"/>
    <property type="molecule type" value="Genomic_DNA"/>
</dbReference>
<evidence type="ECO:0008006" key="4">
    <source>
        <dbReference type="Google" id="ProtNLM"/>
    </source>
</evidence>
<dbReference type="Proteomes" id="UP000030745">
    <property type="component" value="Unassembled WGS sequence"/>
</dbReference>
<dbReference type="VEuPathDB" id="FungiDB:SPRG_22358"/>
<evidence type="ECO:0000256" key="1">
    <source>
        <dbReference type="SAM" id="MobiDB-lite"/>
    </source>
</evidence>
<evidence type="ECO:0000313" key="3">
    <source>
        <dbReference type="Proteomes" id="UP000030745"/>
    </source>
</evidence>
<dbReference type="RefSeq" id="XP_012210290.1">
    <property type="nucleotide sequence ID" value="XM_012354900.1"/>
</dbReference>
<dbReference type="AlphaFoldDB" id="A0A067BLB6"/>
<accession>A0A067BLB6</accession>
<evidence type="ECO:0000313" key="2">
    <source>
        <dbReference type="EMBL" id="KDO19003.1"/>
    </source>
</evidence>
<protein>
    <recommendedName>
        <fullName evidence="4">WW domain-containing protein</fullName>
    </recommendedName>
</protein>
<feature type="region of interest" description="Disordered" evidence="1">
    <location>
        <begin position="54"/>
        <end position="93"/>
    </location>
</feature>
<keyword evidence="3" id="KW-1185">Reference proteome</keyword>
<dbReference type="GeneID" id="24142741"/>
<gene>
    <name evidence="2" type="ORF">SPRG_22358</name>
</gene>
<sequence>MQAVDTPAAIQPVADAVATDDEARKLLKKVLEKRKAYQARATKALRREEVARLKAAKEAERAQEAAQRALRDKSSLNASAKSSPKKKKMPESVSAIAPPVKTAKDFEVPSLLGEPVLSAETPTLTALLVVMTQFKGANLPPIPASARSAVEALHELLTNPMLGCLRQAQCKLLVNPSIVEFHVELASFESVPANSSFFLLIISHGVRVVSGPHLGSFVLFPESRLSSIEELALTAIHERKLVEALSRIPSTNKCIALDVCQDQDVAPNVTETAIKGRVHSEMATHLLALLHEKRPPEVKEDLPIVILEACKTRTETALYRADDPTVQSLFPRRLLDAFRGAGVSQGVVDYHRNWAEDSTKLPYIYLRDVVNYVVSRVQYDAYCYAERSKPTERKAALAQALGPSLEQTPQFCTKLPLVDFPLAFAPKPPSEAPAAPTLVPTDALSSITVAWRAPVAKPRQPFSPILGFHVECKGSGRACDVRDVRRCLSSTHVHSAKFLLEALRTKFSATQYPSGHATASWALRLLRQPAPRRRALGLQEAAMKIQGLYRRRQARRALRAVAAATYQAAVDPTTGRGYFYNTITGAATWTMPPSLRQ</sequence>
<dbReference type="Gene3D" id="2.20.70.10">
    <property type="match status" value="1"/>
</dbReference>
<name>A0A067BLB6_SAPPC</name>
<dbReference type="OrthoDB" id="64753at2759"/>
<dbReference type="KEGG" id="spar:SPRG_22358"/>
<organism evidence="2 3">
    <name type="scientific">Saprolegnia parasitica (strain CBS 223.65)</name>
    <dbReference type="NCBI Taxonomy" id="695850"/>
    <lineage>
        <taxon>Eukaryota</taxon>
        <taxon>Sar</taxon>
        <taxon>Stramenopiles</taxon>
        <taxon>Oomycota</taxon>
        <taxon>Saprolegniomycetes</taxon>
        <taxon>Saprolegniales</taxon>
        <taxon>Saprolegniaceae</taxon>
        <taxon>Saprolegnia</taxon>
    </lineage>
</organism>
<proteinExistence type="predicted"/>
<feature type="compositionally biased region" description="Basic and acidic residues" evidence="1">
    <location>
        <begin position="54"/>
        <end position="74"/>
    </location>
</feature>
<reference evidence="2 3" key="1">
    <citation type="journal article" date="2013" name="PLoS Genet.">
        <title>Distinctive expansion of potential virulence genes in the genome of the oomycete fish pathogen Saprolegnia parasitica.</title>
        <authorList>
            <person name="Jiang R.H."/>
            <person name="de Bruijn I."/>
            <person name="Haas B.J."/>
            <person name="Belmonte R."/>
            <person name="Lobach L."/>
            <person name="Christie J."/>
            <person name="van den Ackerveken G."/>
            <person name="Bottin A."/>
            <person name="Bulone V."/>
            <person name="Diaz-Moreno S.M."/>
            <person name="Dumas B."/>
            <person name="Fan L."/>
            <person name="Gaulin E."/>
            <person name="Govers F."/>
            <person name="Grenville-Briggs L.J."/>
            <person name="Horner N.R."/>
            <person name="Levin J.Z."/>
            <person name="Mammella M."/>
            <person name="Meijer H.J."/>
            <person name="Morris P."/>
            <person name="Nusbaum C."/>
            <person name="Oome S."/>
            <person name="Phillips A.J."/>
            <person name="van Rooyen D."/>
            <person name="Rzeszutek E."/>
            <person name="Saraiva M."/>
            <person name="Secombes C.J."/>
            <person name="Seidl M.F."/>
            <person name="Snel B."/>
            <person name="Stassen J.H."/>
            <person name="Sykes S."/>
            <person name="Tripathy S."/>
            <person name="van den Berg H."/>
            <person name="Vega-Arreguin J.C."/>
            <person name="Wawra S."/>
            <person name="Young S.K."/>
            <person name="Zeng Q."/>
            <person name="Dieguez-Uribeondo J."/>
            <person name="Russ C."/>
            <person name="Tyler B.M."/>
            <person name="van West P."/>
        </authorList>
    </citation>
    <scope>NUCLEOTIDE SEQUENCE [LARGE SCALE GENOMIC DNA]</scope>
    <source>
        <strain evidence="2 3">CBS 223.65</strain>
    </source>
</reference>